<keyword evidence="3" id="KW-1185">Reference proteome</keyword>
<sequence length="107" mass="11745">MTPELRRMSPTELGRPSAPFVSSPVAPQACLCVCLVWCGVSLRRCVGENGIFTNLACGVHRSSAIAPSTQLDSFDRNARAQSLLTPPRREYDCAKYLLRAPVKSMMM</sequence>
<accession>A0A9P6E0D9</accession>
<evidence type="ECO:0000256" key="1">
    <source>
        <dbReference type="SAM" id="MobiDB-lite"/>
    </source>
</evidence>
<dbReference type="AlphaFoldDB" id="A0A9P6E0D9"/>
<feature type="region of interest" description="Disordered" evidence="1">
    <location>
        <begin position="1"/>
        <end position="23"/>
    </location>
</feature>
<gene>
    <name evidence="2" type="ORF">BS47DRAFT_422059</name>
</gene>
<proteinExistence type="predicted"/>
<protein>
    <submittedName>
        <fullName evidence="2">Uncharacterized protein</fullName>
    </submittedName>
</protein>
<comment type="caution">
    <text evidence="2">The sequence shown here is derived from an EMBL/GenBank/DDBJ whole genome shotgun (WGS) entry which is preliminary data.</text>
</comment>
<dbReference type="EMBL" id="MU128928">
    <property type="protein sequence ID" value="KAF9517959.1"/>
    <property type="molecule type" value="Genomic_DNA"/>
</dbReference>
<name>A0A9P6E0D9_9AGAM</name>
<reference evidence="2" key="1">
    <citation type="journal article" date="2020" name="Nat. Commun.">
        <title>Large-scale genome sequencing of mycorrhizal fungi provides insights into the early evolution of symbiotic traits.</title>
        <authorList>
            <person name="Miyauchi S."/>
            <person name="Kiss E."/>
            <person name="Kuo A."/>
            <person name="Drula E."/>
            <person name="Kohler A."/>
            <person name="Sanchez-Garcia M."/>
            <person name="Morin E."/>
            <person name="Andreopoulos B."/>
            <person name="Barry K.W."/>
            <person name="Bonito G."/>
            <person name="Buee M."/>
            <person name="Carver A."/>
            <person name="Chen C."/>
            <person name="Cichocki N."/>
            <person name="Clum A."/>
            <person name="Culley D."/>
            <person name="Crous P.W."/>
            <person name="Fauchery L."/>
            <person name="Girlanda M."/>
            <person name="Hayes R.D."/>
            <person name="Keri Z."/>
            <person name="LaButti K."/>
            <person name="Lipzen A."/>
            <person name="Lombard V."/>
            <person name="Magnuson J."/>
            <person name="Maillard F."/>
            <person name="Murat C."/>
            <person name="Nolan M."/>
            <person name="Ohm R.A."/>
            <person name="Pangilinan J."/>
            <person name="Pereira M.F."/>
            <person name="Perotto S."/>
            <person name="Peter M."/>
            <person name="Pfister S."/>
            <person name="Riley R."/>
            <person name="Sitrit Y."/>
            <person name="Stielow J.B."/>
            <person name="Szollosi G."/>
            <person name="Zifcakova L."/>
            <person name="Stursova M."/>
            <person name="Spatafora J.W."/>
            <person name="Tedersoo L."/>
            <person name="Vaario L.M."/>
            <person name="Yamada A."/>
            <person name="Yan M."/>
            <person name="Wang P."/>
            <person name="Xu J."/>
            <person name="Bruns T."/>
            <person name="Baldrian P."/>
            <person name="Vilgalys R."/>
            <person name="Dunand C."/>
            <person name="Henrissat B."/>
            <person name="Grigoriev I.V."/>
            <person name="Hibbett D."/>
            <person name="Nagy L.G."/>
            <person name="Martin F.M."/>
        </authorList>
    </citation>
    <scope>NUCLEOTIDE SEQUENCE</scope>
    <source>
        <strain evidence="2">UP504</strain>
    </source>
</reference>
<organism evidence="2 3">
    <name type="scientific">Hydnum rufescens UP504</name>
    <dbReference type="NCBI Taxonomy" id="1448309"/>
    <lineage>
        <taxon>Eukaryota</taxon>
        <taxon>Fungi</taxon>
        <taxon>Dikarya</taxon>
        <taxon>Basidiomycota</taxon>
        <taxon>Agaricomycotina</taxon>
        <taxon>Agaricomycetes</taxon>
        <taxon>Cantharellales</taxon>
        <taxon>Hydnaceae</taxon>
        <taxon>Hydnum</taxon>
    </lineage>
</organism>
<evidence type="ECO:0000313" key="3">
    <source>
        <dbReference type="Proteomes" id="UP000886523"/>
    </source>
</evidence>
<evidence type="ECO:0000313" key="2">
    <source>
        <dbReference type="EMBL" id="KAF9517959.1"/>
    </source>
</evidence>
<dbReference type="Proteomes" id="UP000886523">
    <property type="component" value="Unassembled WGS sequence"/>
</dbReference>